<keyword evidence="6" id="KW-1185">Reference proteome</keyword>
<gene>
    <name evidence="5" type="ORF">EGH21_10320</name>
</gene>
<dbReference type="PRINTS" id="PR00421">
    <property type="entry name" value="THIOREDOXIN"/>
</dbReference>
<evidence type="ECO:0000313" key="5">
    <source>
        <dbReference type="EMBL" id="MBX0323422.1"/>
    </source>
</evidence>
<dbReference type="Proteomes" id="UP001430377">
    <property type="component" value="Unassembled WGS sequence"/>
</dbReference>
<sequence length="115" mass="12342">MGDASETAPTDTPVHVESIAHLDGLVADTSVLLVDFYADWCGPCRLLEPTVETIAADTLAVVAKVDVDDVPTLAREYDVRGVPTLLLFAEGEVVERRVGIEDEATLRALVDGYSQ</sequence>
<reference evidence="5 6" key="1">
    <citation type="submission" date="2021-06" db="EMBL/GenBank/DDBJ databases">
        <title>Halomicroarcula sp. a new haloarchaeum isolated from saline soil.</title>
        <authorList>
            <person name="Duran-Viseras A."/>
            <person name="Sanchez-Porro C."/>
            <person name="Ventosa A."/>
        </authorList>
    </citation>
    <scope>NUCLEOTIDE SEQUENCE [LARGE SCALE GENOMIC DNA]</scope>
    <source>
        <strain evidence="5 6">F13</strain>
    </source>
</reference>
<keyword evidence="2" id="KW-0249">Electron transport</keyword>
<dbReference type="AlphaFoldDB" id="A0AAW4PT07"/>
<evidence type="ECO:0000259" key="4">
    <source>
        <dbReference type="PROSITE" id="PS51352"/>
    </source>
</evidence>
<dbReference type="PROSITE" id="PS00194">
    <property type="entry name" value="THIOREDOXIN_1"/>
    <property type="match status" value="1"/>
</dbReference>
<dbReference type="InterPro" id="IPR036249">
    <property type="entry name" value="Thioredoxin-like_sf"/>
</dbReference>
<dbReference type="InterPro" id="IPR017937">
    <property type="entry name" value="Thioredoxin_CS"/>
</dbReference>
<dbReference type="Gene3D" id="3.40.30.10">
    <property type="entry name" value="Glutaredoxin"/>
    <property type="match status" value="1"/>
</dbReference>
<dbReference type="EMBL" id="RKLR01000003">
    <property type="protein sequence ID" value="MBX0323422.1"/>
    <property type="molecule type" value="Genomic_DNA"/>
</dbReference>
<dbReference type="InterPro" id="IPR013766">
    <property type="entry name" value="Thioredoxin_domain"/>
</dbReference>
<protein>
    <submittedName>
        <fullName evidence="5">Thioredoxin family protein</fullName>
    </submittedName>
</protein>
<keyword evidence="1" id="KW-0813">Transport</keyword>
<dbReference type="PANTHER" id="PTHR45663">
    <property type="entry name" value="GEO12009P1"/>
    <property type="match status" value="1"/>
</dbReference>
<dbReference type="CDD" id="cd02947">
    <property type="entry name" value="TRX_family"/>
    <property type="match status" value="1"/>
</dbReference>
<dbReference type="Pfam" id="PF00085">
    <property type="entry name" value="Thioredoxin"/>
    <property type="match status" value="1"/>
</dbReference>
<name>A0AAW4PT07_9EURY</name>
<comment type="caution">
    <text evidence="5">The sequence shown here is derived from an EMBL/GenBank/DDBJ whole genome shotgun (WGS) entry which is preliminary data.</text>
</comment>
<dbReference type="GO" id="GO:0005737">
    <property type="term" value="C:cytoplasm"/>
    <property type="evidence" value="ECO:0007669"/>
    <property type="project" value="TreeGrafter"/>
</dbReference>
<dbReference type="SUPFAM" id="SSF52833">
    <property type="entry name" value="Thioredoxin-like"/>
    <property type="match status" value="1"/>
</dbReference>
<dbReference type="GO" id="GO:0015035">
    <property type="term" value="F:protein-disulfide reductase activity"/>
    <property type="evidence" value="ECO:0007669"/>
    <property type="project" value="TreeGrafter"/>
</dbReference>
<evidence type="ECO:0000256" key="2">
    <source>
        <dbReference type="ARBA" id="ARBA00022982"/>
    </source>
</evidence>
<keyword evidence="3" id="KW-1015">Disulfide bond</keyword>
<dbReference type="PANTHER" id="PTHR45663:SF11">
    <property type="entry name" value="GEO12009P1"/>
    <property type="match status" value="1"/>
</dbReference>
<feature type="domain" description="Thioredoxin" evidence="4">
    <location>
        <begin position="1"/>
        <end position="115"/>
    </location>
</feature>
<evidence type="ECO:0000256" key="1">
    <source>
        <dbReference type="ARBA" id="ARBA00022448"/>
    </source>
</evidence>
<evidence type="ECO:0000313" key="6">
    <source>
        <dbReference type="Proteomes" id="UP001430377"/>
    </source>
</evidence>
<dbReference type="PROSITE" id="PS51352">
    <property type="entry name" value="THIOREDOXIN_2"/>
    <property type="match status" value="1"/>
</dbReference>
<organism evidence="5 6">
    <name type="scientific">Haloarcula rubra</name>
    <dbReference type="NCBI Taxonomy" id="2487747"/>
    <lineage>
        <taxon>Archaea</taxon>
        <taxon>Methanobacteriati</taxon>
        <taxon>Methanobacteriota</taxon>
        <taxon>Stenosarchaea group</taxon>
        <taxon>Halobacteria</taxon>
        <taxon>Halobacteriales</taxon>
        <taxon>Haloarculaceae</taxon>
        <taxon>Haloarcula</taxon>
    </lineage>
</organism>
<proteinExistence type="predicted"/>
<dbReference type="RefSeq" id="WP_220618391.1">
    <property type="nucleotide sequence ID" value="NZ_RKLR01000003.1"/>
</dbReference>
<accession>A0AAW4PT07</accession>
<evidence type="ECO:0000256" key="3">
    <source>
        <dbReference type="ARBA" id="ARBA00023157"/>
    </source>
</evidence>